<keyword evidence="8" id="KW-0805">Transcription regulation</keyword>
<evidence type="ECO:0000313" key="16">
    <source>
        <dbReference type="EMBL" id="PIO40509.1"/>
    </source>
</evidence>
<evidence type="ECO:0000256" key="5">
    <source>
        <dbReference type="ARBA" id="ARBA00022737"/>
    </source>
</evidence>
<dbReference type="SMART" id="SM00355">
    <property type="entry name" value="ZnF_C2H2"/>
    <property type="match status" value="3"/>
</dbReference>
<evidence type="ECO:0000256" key="10">
    <source>
        <dbReference type="ARBA" id="ARBA00023163"/>
    </source>
</evidence>
<sequence>MQKILEVTKKMMELLTEEVPIRCQDVTVYFSTEEWEYLEGHKDLYKDVMIENQPPFTSPGHIIEEPSNDRITLSLSCEMEDEDITRDCAGEKTTSSAMDGGLQSVDGPSTPSDSEQPCTVRDDAEIQAEETFSCPECGESFSSKSSLTVHQRSHRGSRSEGNSYSCPECEKSFAQKADLARHVRSHTGEKPYSCPECGKCFSQKANLARHQKSHTRDKPRSLLQ</sequence>
<keyword evidence="5" id="KW-0677">Repeat</keyword>
<keyword evidence="10" id="KW-0804">Transcription</keyword>
<dbReference type="GO" id="GO:0005634">
    <property type="term" value="C:nucleus"/>
    <property type="evidence" value="ECO:0007669"/>
    <property type="project" value="UniProtKB-SubCell"/>
</dbReference>
<feature type="domain" description="C2H2-type" evidence="14">
    <location>
        <begin position="192"/>
        <end position="219"/>
    </location>
</feature>
<keyword evidence="17" id="KW-1185">Reference proteome</keyword>
<evidence type="ECO:0000256" key="11">
    <source>
        <dbReference type="ARBA" id="ARBA00023242"/>
    </source>
</evidence>
<dbReference type="Gene3D" id="6.10.140.140">
    <property type="match status" value="1"/>
</dbReference>
<keyword evidence="6 12" id="KW-0863">Zinc-finger</keyword>
<dbReference type="PROSITE" id="PS50805">
    <property type="entry name" value="KRAB"/>
    <property type="match status" value="1"/>
</dbReference>
<evidence type="ECO:0000259" key="14">
    <source>
        <dbReference type="PROSITE" id="PS50157"/>
    </source>
</evidence>
<feature type="compositionally biased region" description="Polar residues" evidence="13">
    <location>
        <begin position="140"/>
        <end position="150"/>
    </location>
</feature>
<evidence type="ECO:0000256" key="12">
    <source>
        <dbReference type="PROSITE-ProRule" id="PRU00042"/>
    </source>
</evidence>
<evidence type="ECO:0000256" key="1">
    <source>
        <dbReference type="ARBA" id="ARBA00003767"/>
    </source>
</evidence>
<dbReference type="InterPro" id="IPR036051">
    <property type="entry name" value="KRAB_dom_sf"/>
</dbReference>
<dbReference type="FunFam" id="3.30.160.60:FF:002061">
    <property type="entry name" value="Uncharacterized protein"/>
    <property type="match status" value="1"/>
</dbReference>
<dbReference type="PROSITE" id="PS50157">
    <property type="entry name" value="ZINC_FINGER_C2H2_2"/>
    <property type="match status" value="3"/>
</dbReference>
<dbReference type="SUPFAM" id="SSF57667">
    <property type="entry name" value="beta-beta-alpha zinc fingers"/>
    <property type="match status" value="2"/>
</dbReference>
<dbReference type="GO" id="GO:0008270">
    <property type="term" value="F:zinc ion binding"/>
    <property type="evidence" value="ECO:0007669"/>
    <property type="project" value="UniProtKB-KW"/>
</dbReference>
<dbReference type="InterPro" id="IPR001909">
    <property type="entry name" value="KRAB"/>
</dbReference>
<evidence type="ECO:0000256" key="6">
    <source>
        <dbReference type="ARBA" id="ARBA00022771"/>
    </source>
</evidence>
<dbReference type="SUPFAM" id="SSF109640">
    <property type="entry name" value="KRAB domain (Kruppel-associated box)"/>
    <property type="match status" value="1"/>
</dbReference>
<evidence type="ECO:0000256" key="4">
    <source>
        <dbReference type="ARBA" id="ARBA00022723"/>
    </source>
</evidence>
<dbReference type="Pfam" id="PF13465">
    <property type="entry name" value="zf-H2C2_2"/>
    <property type="match status" value="1"/>
</dbReference>
<evidence type="ECO:0000256" key="8">
    <source>
        <dbReference type="ARBA" id="ARBA00023015"/>
    </source>
</evidence>
<keyword evidence="11" id="KW-0539">Nucleus</keyword>
<evidence type="ECO:0000256" key="13">
    <source>
        <dbReference type="SAM" id="MobiDB-lite"/>
    </source>
</evidence>
<dbReference type="GO" id="GO:0006355">
    <property type="term" value="P:regulation of DNA-templated transcription"/>
    <property type="evidence" value="ECO:0007669"/>
    <property type="project" value="InterPro"/>
</dbReference>
<comment type="subcellular location">
    <subcellularLocation>
        <location evidence="2">Nucleus</location>
    </subcellularLocation>
</comment>
<protein>
    <submittedName>
        <fullName evidence="16">Uncharacterized protein</fullName>
    </submittedName>
</protein>
<evidence type="ECO:0000256" key="3">
    <source>
        <dbReference type="ARBA" id="ARBA00006991"/>
    </source>
</evidence>
<evidence type="ECO:0000256" key="2">
    <source>
        <dbReference type="ARBA" id="ARBA00004123"/>
    </source>
</evidence>
<dbReference type="Pfam" id="PF01352">
    <property type="entry name" value="KRAB"/>
    <property type="match status" value="1"/>
</dbReference>
<feature type="domain" description="KRAB" evidence="15">
    <location>
        <begin position="21"/>
        <end position="96"/>
    </location>
</feature>
<evidence type="ECO:0000259" key="15">
    <source>
        <dbReference type="PROSITE" id="PS50805"/>
    </source>
</evidence>
<dbReference type="FunFam" id="3.30.160.60:FF:003095">
    <property type="match status" value="1"/>
</dbReference>
<feature type="region of interest" description="Disordered" evidence="13">
    <location>
        <begin position="136"/>
        <end position="166"/>
    </location>
</feature>
<gene>
    <name evidence="16" type="ORF">AB205_0042910</name>
</gene>
<keyword evidence="7" id="KW-0862">Zinc</keyword>
<dbReference type="InterPro" id="IPR036236">
    <property type="entry name" value="Znf_C2H2_sf"/>
</dbReference>
<feature type="domain" description="C2H2-type" evidence="14">
    <location>
        <begin position="132"/>
        <end position="159"/>
    </location>
</feature>
<dbReference type="PROSITE" id="PS00028">
    <property type="entry name" value="ZINC_FINGER_C2H2_1"/>
    <property type="match status" value="3"/>
</dbReference>
<dbReference type="InterPro" id="IPR013087">
    <property type="entry name" value="Znf_C2H2_type"/>
</dbReference>
<evidence type="ECO:0000256" key="7">
    <source>
        <dbReference type="ARBA" id="ARBA00022833"/>
    </source>
</evidence>
<name>A0A2G9SK19_AQUCT</name>
<dbReference type="EMBL" id="KV923865">
    <property type="protein sequence ID" value="PIO40509.1"/>
    <property type="molecule type" value="Genomic_DNA"/>
</dbReference>
<comment type="function">
    <text evidence="1">May be involved in transcriptional regulation.</text>
</comment>
<dbReference type="InterPro" id="IPR050331">
    <property type="entry name" value="Zinc_finger"/>
</dbReference>
<feature type="region of interest" description="Disordered" evidence="13">
    <location>
        <begin position="91"/>
        <end position="118"/>
    </location>
</feature>
<dbReference type="PANTHER" id="PTHR16515">
    <property type="entry name" value="PR DOMAIN ZINC FINGER PROTEIN"/>
    <property type="match status" value="1"/>
</dbReference>
<proteinExistence type="inferred from homology"/>
<keyword evidence="4" id="KW-0479">Metal-binding</keyword>
<dbReference type="PANTHER" id="PTHR16515:SF49">
    <property type="entry name" value="GASTRULA ZINC FINGER PROTEIN XLCGF49.1-LIKE-RELATED"/>
    <property type="match status" value="1"/>
</dbReference>
<dbReference type="Gene3D" id="3.30.160.60">
    <property type="entry name" value="Classic Zinc Finger"/>
    <property type="match status" value="3"/>
</dbReference>
<dbReference type="CDD" id="cd07765">
    <property type="entry name" value="KRAB_A-box"/>
    <property type="match status" value="1"/>
</dbReference>
<evidence type="ECO:0000256" key="9">
    <source>
        <dbReference type="ARBA" id="ARBA00023125"/>
    </source>
</evidence>
<keyword evidence="9" id="KW-0238">DNA-binding</keyword>
<dbReference type="OrthoDB" id="6365676at2759"/>
<feature type="compositionally biased region" description="Polar residues" evidence="13">
    <location>
        <begin position="106"/>
        <end position="117"/>
    </location>
</feature>
<dbReference type="Proteomes" id="UP000228934">
    <property type="component" value="Unassembled WGS sequence"/>
</dbReference>
<reference evidence="17" key="1">
    <citation type="journal article" date="2017" name="Nat. Commun.">
        <title>The North American bullfrog draft genome provides insight into hormonal regulation of long noncoding RNA.</title>
        <authorList>
            <person name="Hammond S.A."/>
            <person name="Warren R.L."/>
            <person name="Vandervalk B.P."/>
            <person name="Kucuk E."/>
            <person name="Khan H."/>
            <person name="Gibb E.A."/>
            <person name="Pandoh P."/>
            <person name="Kirk H."/>
            <person name="Zhao Y."/>
            <person name="Jones M."/>
            <person name="Mungall A.J."/>
            <person name="Coope R."/>
            <person name="Pleasance S."/>
            <person name="Moore R.A."/>
            <person name="Holt R.A."/>
            <person name="Round J.M."/>
            <person name="Ohora S."/>
            <person name="Walle B.V."/>
            <person name="Veldhoen N."/>
            <person name="Helbing C.C."/>
            <person name="Birol I."/>
        </authorList>
    </citation>
    <scope>NUCLEOTIDE SEQUENCE [LARGE SCALE GENOMIC DNA]</scope>
</reference>
<dbReference type="GO" id="GO:0003677">
    <property type="term" value="F:DNA binding"/>
    <property type="evidence" value="ECO:0007669"/>
    <property type="project" value="UniProtKB-KW"/>
</dbReference>
<dbReference type="Pfam" id="PF00096">
    <property type="entry name" value="zf-C2H2"/>
    <property type="match status" value="1"/>
</dbReference>
<dbReference type="AlphaFoldDB" id="A0A2G9SK19"/>
<dbReference type="FunFam" id="3.30.160.60:FF:000646">
    <property type="entry name" value="Myeloid zinc finger 1"/>
    <property type="match status" value="1"/>
</dbReference>
<organism evidence="16 17">
    <name type="scientific">Aquarana catesbeiana</name>
    <name type="common">American bullfrog</name>
    <name type="synonym">Rana catesbeiana</name>
    <dbReference type="NCBI Taxonomy" id="8400"/>
    <lineage>
        <taxon>Eukaryota</taxon>
        <taxon>Metazoa</taxon>
        <taxon>Chordata</taxon>
        <taxon>Craniata</taxon>
        <taxon>Vertebrata</taxon>
        <taxon>Euteleostomi</taxon>
        <taxon>Amphibia</taxon>
        <taxon>Batrachia</taxon>
        <taxon>Anura</taxon>
        <taxon>Neobatrachia</taxon>
        <taxon>Ranoidea</taxon>
        <taxon>Ranidae</taxon>
        <taxon>Aquarana</taxon>
    </lineage>
</organism>
<accession>A0A2G9SK19</accession>
<comment type="similarity">
    <text evidence="3">Belongs to the krueppel C2H2-type zinc-finger protein family.</text>
</comment>
<evidence type="ECO:0000313" key="17">
    <source>
        <dbReference type="Proteomes" id="UP000228934"/>
    </source>
</evidence>
<feature type="domain" description="C2H2-type" evidence="14">
    <location>
        <begin position="164"/>
        <end position="191"/>
    </location>
</feature>